<feature type="transmembrane region" description="Helical" evidence="2">
    <location>
        <begin position="25"/>
        <end position="54"/>
    </location>
</feature>
<keyword evidence="2" id="KW-0472">Membrane</keyword>
<protein>
    <submittedName>
        <fullName evidence="3">Uncharacterized protein</fullName>
    </submittedName>
</protein>
<keyword evidence="1" id="KW-0175">Coiled coil</keyword>
<keyword evidence="2" id="KW-1133">Transmembrane helix</keyword>
<evidence type="ECO:0000313" key="3">
    <source>
        <dbReference type="EMBL" id="PKC06052.1"/>
    </source>
</evidence>
<dbReference type="VEuPathDB" id="FungiDB:FUN_020418"/>
<dbReference type="Proteomes" id="UP000232722">
    <property type="component" value="Unassembled WGS sequence"/>
</dbReference>
<comment type="caution">
    <text evidence="3">The sequence shown here is derived from an EMBL/GenBank/DDBJ whole genome shotgun (WGS) entry which is preliminary data.</text>
</comment>
<dbReference type="EMBL" id="LLXJ01000807">
    <property type="protein sequence ID" value="PKC06052.1"/>
    <property type="molecule type" value="Genomic_DNA"/>
</dbReference>
<keyword evidence="2" id="KW-0812">Transmembrane</keyword>
<reference evidence="3 4" key="1">
    <citation type="submission" date="2016-04" db="EMBL/GenBank/DDBJ databases">
        <title>Genome analyses suggest a sexual origin of heterokaryosis in a supposedly ancient asexual fungus.</title>
        <authorList>
            <person name="Ropars J."/>
            <person name="Sedzielewska K."/>
            <person name="Noel J."/>
            <person name="Charron P."/>
            <person name="Farinelli L."/>
            <person name="Marton T."/>
            <person name="Kruger M."/>
            <person name="Pelin A."/>
            <person name="Brachmann A."/>
            <person name="Corradi N."/>
        </authorList>
    </citation>
    <scope>NUCLEOTIDE SEQUENCE [LARGE SCALE GENOMIC DNA]</scope>
    <source>
        <strain evidence="3 4">A5</strain>
    </source>
</reference>
<name>A0A2N0PGY8_9GLOM</name>
<reference evidence="3 4" key="2">
    <citation type="submission" date="2017-09" db="EMBL/GenBank/DDBJ databases">
        <title>Extensive intraspecific genome diversity in a model arbuscular mycorrhizal fungus.</title>
        <authorList>
            <person name="Chen E.C."/>
            <person name="Morin E."/>
            <person name="Beaudet D."/>
            <person name="Noel J."/>
            <person name="Ndikumana S."/>
            <person name="Charron P."/>
            <person name="St-Onge C."/>
            <person name="Giorgi J."/>
            <person name="Grigoriev I.V."/>
            <person name="Roux C."/>
            <person name="Martin F.M."/>
            <person name="Corradi N."/>
        </authorList>
    </citation>
    <scope>NUCLEOTIDE SEQUENCE [LARGE SCALE GENOMIC DNA]</scope>
    <source>
        <strain evidence="3 4">A5</strain>
    </source>
</reference>
<evidence type="ECO:0000256" key="1">
    <source>
        <dbReference type="SAM" id="Coils"/>
    </source>
</evidence>
<sequence length="480" mass="55488">YTNYLDERYGYVPIPRWISEHLGSLLGTIALNIILLSLAYWCNSIAIFSCGNAVEKFVTTILFTSNDADSVEKIFPASLFFVTFPFIVNLGFAFKVVIDELMRHDLRKLLKTIKRLKDDLVKEGNNSTVGGGNNSTDSKDIMEKSNTVKDIVEKLRGINNLRERLMQVEDFTEEIIEICRNLNVLGKLSEELKKIDELEVILSREESGEGGTIKEHVEELKEVVHLKGRLNKALNLMNELKKELPTSEKESTTIDELTKSRDELTKSKKELISELAKLESFQKELEKLEKLESYKEELEEESNEGNNEEDNRRDSIWEGVKKRFSRLISFHEKIEEEAKKVIEKDQPPKKYRKFSKWLRDYKDSQTIVIIFTILAGVDISHLELLGSKLRIKIPSIEYFDLHTRNIDVNFNAKLSHAAKHSLFLGDVTNIFIEDISTIFIQCFYLGQVVSFGYTPIYTITKSIIHLLNNLFHIYTYKRNP</sequence>
<feature type="non-terminal residue" evidence="3">
    <location>
        <position position="1"/>
    </location>
</feature>
<evidence type="ECO:0000313" key="4">
    <source>
        <dbReference type="Proteomes" id="UP000232722"/>
    </source>
</evidence>
<evidence type="ECO:0000256" key="2">
    <source>
        <dbReference type="SAM" id="Phobius"/>
    </source>
</evidence>
<feature type="transmembrane region" description="Helical" evidence="2">
    <location>
        <begin position="74"/>
        <end position="98"/>
    </location>
</feature>
<proteinExistence type="predicted"/>
<dbReference type="AlphaFoldDB" id="A0A2N0PGY8"/>
<organism evidence="3 4">
    <name type="scientific">Rhizophagus irregularis</name>
    <dbReference type="NCBI Taxonomy" id="588596"/>
    <lineage>
        <taxon>Eukaryota</taxon>
        <taxon>Fungi</taxon>
        <taxon>Fungi incertae sedis</taxon>
        <taxon>Mucoromycota</taxon>
        <taxon>Glomeromycotina</taxon>
        <taxon>Glomeromycetes</taxon>
        <taxon>Glomerales</taxon>
        <taxon>Glomeraceae</taxon>
        <taxon>Rhizophagus</taxon>
    </lineage>
</organism>
<gene>
    <name evidence="3" type="ORF">RhiirA5_420118</name>
</gene>
<accession>A0A2N0PGY8</accession>
<dbReference type="VEuPathDB" id="FungiDB:RhiirA1_535694"/>
<dbReference type="VEuPathDB" id="FungiDB:RhiirFUN_000755"/>
<feature type="coiled-coil region" evidence="1">
    <location>
        <begin position="223"/>
        <end position="311"/>
    </location>
</feature>